<organism evidence="1 2">
    <name type="scientific">Microlunatus phosphovorus (strain ATCC 700054 / DSM 10555 / JCM 9379 / NBRC 101784 / NCIMB 13414 / VKM Ac-1990 / NM-1)</name>
    <dbReference type="NCBI Taxonomy" id="1032480"/>
    <lineage>
        <taxon>Bacteria</taxon>
        <taxon>Bacillati</taxon>
        <taxon>Actinomycetota</taxon>
        <taxon>Actinomycetes</taxon>
        <taxon>Propionibacteriales</taxon>
        <taxon>Propionibacteriaceae</taxon>
        <taxon>Microlunatus</taxon>
    </lineage>
</organism>
<dbReference type="Proteomes" id="UP000007947">
    <property type="component" value="Chromosome"/>
</dbReference>
<dbReference type="InterPro" id="IPR046214">
    <property type="entry name" value="DUF6247"/>
</dbReference>
<dbReference type="AlphaFoldDB" id="F5XR39"/>
<dbReference type="HOGENOM" id="CLU_2356060_0_0_11"/>
<dbReference type="EMBL" id="AP012204">
    <property type="protein sequence ID" value="BAK37061.1"/>
    <property type="molecule type" value="Genomic_DNA"/>
</dbReference>
<evidence type="ECO:0000313" key="1">
    <source>
        <dbReference type="EMBL" id="BAK37061.1"/>
    </source>
</evidence>
<protein>
    <submittedName>
        <fullName evidence="1">Uncharacterized protein</fullName>
    </submittedName>
</protein>
<gene>
    <name evidence="1" type="ordered locus">MLP_40470</name>
</gene>
<dbReference type="STRING" id="1032480.MLP_40470"/>
<dbReference type="KEGG" id="mph:MLP_40470"/>
<dbReference type="eggNOG" id="ENOG502ZKXN">
    <property type="taxonomic scope" value="Bacteria"/>
</dbReference>
<proteinExistence type="predicted"/>
<evidence type="ECO:0000313" key="2">
    <source>
        <dbReference type="Proteomes" id="UP000007947"/>
    </source>
</evidence>
<sequence length="79" mass="8816">MILGLLPDQHHAQFLRKYAIAIEQARRPEQYRMLQALLQLWRLRAVAYSDPACASRLGSAGAATADDVPAERLFPGWPG</sequence>
<accession>F5XR39</accession>
<name>F5XR39_MICPN</name>
<dbReference type="RefSeq" id="WP_013864900.1">
    <property type="nucleotide sequence ID" value="NC_015635.1"/>
</dbReference>
<reference evidence="1 2" key="1">
    <citation type="submission" date="2011-05" db="EMBL/GenBank/DDBJ databases">
        <title>Whole genome sequence of Microlunatus phosphovorus NM-1.</title>
        <authorList>
            <person name="Hosoyama A."/>
            <person name="Sasaki K."/>
            <person name="Harada T."/>
            <person name="Igarashi R."/>
            <person name="Kawakoshi A."/>
            <person name="Sasagawa M."/>
            <person name="Fukada J."/>
            <person name="Nakamura S."/>
            <person name="Katano Y."/>
            <person name="Hanada S."/>
            <person name="Kamagata Y."/>
            <person name="Nakamura N."/>
            <person name="Yamazaki S."/>
            <person name="Fujita N."/>
        </authorList>
    </citation>
    <scope>NUCLEOTIDE SEQUENCE [LARGE SCALE GENOMIC DNA]</scope>
    <source>
        <strain evidence="2">ATCC 700054 / DSM 10555 / JCM 9379 / NBRC 101784 / NCIMB 13414 / VKM Ac-1990 / NM-1</strain>
    </source>
</reference>
<keyword evidence="2" id="KW-1185">Reference proteome</keyword>
<dbReference type="Pfam" id="PF19760">
    <property type="entry name" value="DUF6247"/>
    <property type="match status" value="1"/>
</dbReference>